<feature type="compositionally biased region" description="Basic residues" evidence="1">
    <location>
        <begin position="175"/>
        <end position="184"/>
    </location>
</feature>
<feature type="region of interest" description="Disordered" evidence="1">
    <location>
        <begin position="48"/>
        <end position="99"/>
    </location>
</feature>
<reference evidence="2 3" key="1">
    <citation type="submission" date="2022-02" db="EMBL/GenBank/DDBJ databases">
        <title>Chromosome-level reference genomes for two strains of Caenorhabditis briggsae: an improved platform for comparative genomics.</title>
        <authorList>
            <person name="Stevens L."/>
            <person name="Andersen E.C."/>
        </authorList>
    </citation>
    <scope>NUCLEOTIDE SEQUENCE [LARGE SCALE GENOMIC DNA]</scope>
    <source>
        <strain evidence="2">QX1410_ONT</strain>
        <tissue evidence="2">Whole-organism</tissue>
    </source>
</reference>
<accession>A0AAE9A6R7</accession>
<dbReference type="AlphaFoldDB" id="A0AAE9A6R7"/>
<proteinExistence type="predicted"/>
<feature type="region of interest" description="Disordered" evidence="1">
    <location>
        <begin position="129"/>
        <end position="227"/>
    </location>
</feature>
<evidence type="ECO:0000256" key="1">
    <source>
        <dbReference type="SAM" id="MobiDB-lite"/>
    </source>
</evidence>
<evidence type="ECO:0000313" key="3">
    <source>
        <dbReference type="Proteomes" id="UP000827892"/>
    </source>
</evidence>
<gene>
    <name evidence="2" type="ORF">L3Y34_009731</name>
</gene>
<dbReference type="Proteomes" id="UP000827892">
    <property type="component" value="Chromosome V"/>
</dbReference>
<name>A0AAE9A6R7_CAEBR</name>
<feature type="compositionally biased region" description="Polar residues" evidence="1">
    <location>
        <begin position="70"/>
        <end position="80"/>
    </location>
</feature>
<evidence type="ECO:0000313" key="2">
    <source>
        <dbReference type="EMBL" id="ULT92190.1"/>
    </source>
</evidence>
<protein>
    <submittedName>
        <fullName evidence="2">Uncharacterized protein</fullName>
    </submittedName>
</protein>
<dbReference type="EMBL" id="CP090895">
    <property type="protein sequence ID" value="ULT92190.1"/>
    <property type="molecule type" value="Genomic_DNA"/>
</dbReference>
<sequence>MYMVIQFNPDNDVVELKEFLYQGKFRYVETSNLQELYEKYKAIREQAKAEATAPVETDNQKSINEEKIDNQSMDSENSENSKFKIPKNPSKSQECEKGDPIAHTQKLLAALGPRISNFSQKRTIDILREKIGSPKTDSSQPEPSDSLPKMTPKLSNPTIFPIPEPSENRESEKAKNRKRSHRRNSGNAENSKMEDSKVLEILKNLNMPESNSPGFEPIFPLKWTDGY</sequence>
<organism evidence="2 3">
    <name type="scientific">Caenorhabditis briggsae</name>
    <dbReference type="NCBI Taxonomy" id="6238"/>
    <lineage>
        <taxon>Eukaryota</taxon>
        <taxon>Metazoa</taxon>
        <taxon>Ecdysozoa</taxon>
        <taxon>Nematoda</taxon>
        <taxon>Chromadorea</taxon>
        <taxon>Rhabditida</taxon>
        <taxon>Rhabditina</taxon>
        <taxon>Rhabditomorpha</taxon>
        <taxon>Rhabditoidea</taxon>
        <taxon>Rhabditidae</taxon>
        <taxon>Peloderinae</taxon>
        <taxon>Caenorhabditis</taxon>
    </lineage>
</organism>
<feature type="compositionally biased region" description="Basic and acidic residues" evidence="1">
    <location>
        <begin position="191"/>
        <end position="200"/>
    </location>
</feature>